<evidence type="ECO:0000313" key="2">
    <source>
        <dbReference type="EMBL" id="KAK1573993.1"/>
    </source>
</evidence>
<sequence length="153" mass="16942">MFFEFVPGALVELDSLGRFRPTAAALTIPLVLCLFTFIIVRPHPGMASKYQIPPGRTNGPDSVLVPSKPRRLSPQSVMNGPTMDGLRSDQALGLALVIFGVLEFPLACFLLACSWLSWESIIRLYALLGIYPFLDRFAGPAARHFLLETWRGH</sequence>
<keyword evidence="1" id="KW-0472">Membrane</keyword>
<dbReference type="GeneID" id="85437195"/>
<keyword evidence="1" id="KW-0812">Transmembrane</keyword>
<evidence type="ECO:0000313" key="3">
    <source>
        <dbReference type="Proteomes" id="UP001230504"/>
    </source>
</evidence>
<dbReference type="Proteomes" id="UP001230504">
    <property type="component" value="Unassembled WGS sequence"/>
</dbReference>
<dbReference type="EMBL" id="JAHLJV010000082">
    <property type="protein sequence ID" value="KAK1573993.1"/>
    <property type="molecule type" value="Genomic_DNA"/>
</dbReference>
<keyword evidence="1" id="KW-1133">Transmembrane helix</keyword>
<evidence type="ECO:0000256" key="1">
    <source>
        <dbReference type="SAM" id="Phobius"/>
    </source>
</evidence>
<comment type="caution">
    <text evidence="2">The sequence shown here is derived from an EMBL/GenBank/DDBJ whole genome shotgun (WGS) entry which is preliminary data.</text>
</comment>
<name>A0AAD8PQ81_9PEZI</name>
<feature type="transmembrane region" description="Helical" evidence="1">
    <location>
        <begin position="20"/>
        <end position="40"/>
    </location>
</feature>
<keyword evidence="3" id="KW-1185">Reference proteome</keyword>
<accession>A0AAD8PQ81</accession>
<organism evidence="2 3">
    <name type="scientific">Colletotrichum navitas</name>
    <dbReference type="NCBI Taxonomy" id="681940"/>
    <lineage>
        <taxon>Eukaryota</taxon>
        <taxon>Fungi</taxon>
        <taxon>Dikarya</taxon>
        <taxon>Ascomycota</taxon>
        <taxon>Pezizomycotina</taxon>
        <taxon>Sordariomycetes</taxon>
        <taxon>Hypocreomycetidae</taxon>
        <taxon>Glomerellales</taxon>
        <taxon>Glomerellaceae</taxon>
        <taxon>Colletotrichum</taxon>
        <taxon>Colletotrichum graminicola species complex</taxon>
    </lineage>
</organism>
<feature type="transmembrane region" description="Helical" evidence="1">
    <location>
        <begin position="91"/>
        <end position="118"/>
    </location>
</feature>
<proteinExistence type="predicted"/>
<dbReference type="RefSeq" id="XP_060409555.1">
    <property type="nucleotide sequence ID" value="XM_060552955.1"/>
</dbReference>
<reference evidence="2" key="1">
    <citation type="submission" date="2021-06" db="EMBL/GenBank/DDBJ databases">
        <title>Comparative genomics, transcriptomics and evolutionary studies reveal genomic signatures of adaptation to plant cell wall in hemibiotrophic fungi.</title>
        <authorList>
            <consortium name="DOE Joint Genome Institute"/>
            <person name="Baroncelli R."/>
            <person name="Diaz J.F."/>
            <person name="Benocci T."/>
            <person name="Peng M."/>
            <person name="Battaglia E."/>
            <person name="Haridas S."/>
            <person name="Andreopoulos W."/>
            <person name="Labutti K."/>
            <person name="Pangilinan J."/>
            <person name="Floch G.L."/>
            <person name="Makela M.R."/>
            <person name="Henrissat B."/>
            <person name="Grigoriev I.V."/>
            <person name="Crouch J.A."/>
            <person name="De Vries R.P."/>
            <person name="Sukno S.A."/>
            <person name="Thon M.R."/>
        </authorList>
    </citation>
    <scope>NUCLEOTIDE SEQUENCE</scope>
    <source>
        <strain evidence="2">CBS 125086</strain>
    </source>
</reference>
<dbReference type="AlphaFoldDB" id="A0AAD8PQ81"/>
<gene>
    <name evidence="2" type="ORF">LY79DRAFT_393914</name>
</gene>
<protein>
    <submittedName>
        <fullName evidence="2">Uncharacterized protein</fullName>
    </submittedName>
</protein>